<evidence type="ECO:0000313" key="3">
    <source>
        <dbReference type="Proteomes" id="UP001163082"/>
    </source>
</evidence>
<sequence length="168" mass="19146">MKRSKMIKSIMIASSMLLLAGCATTSQQCDPSNHDVSLMTKLSCDTSGAYRSQVDQREHQVRLDQDENALFQQVYRDIKAQQLAVQEDLNVQREKQQALNDSLQTLLTRLKARTGEELGLQHRLNDLEQQLNANQVPARDQTEMAEKQTQLAELEQQVSRLQQSLGYE</sequence>
<evidence type="ECO:0000313" key="2">
    <source>
        <dbReference type="EMBL" id="UYV17979.1"/>
    </source>
</evidence>
<accession>A0ABY6JLQ6</accession>
<evidence type="ECO:0008006" key="4">
    <source>
        <dbReference type="Google" id="ProtNLM"/>
    </source>
</evidence>
<feature type="chain" id="PRO_5045268335" description="Lipoprotein" evidence="1">
    <location>
        <begin position="21"/>
        <end position="168"/>
    </location>
</feature>
<keyword evidence="1" id="KW-0732">Signal</keyword>
<evidence type="ECO:0000256" key="1">
    <source>
        <dbReference type="SAM" id="SignalP"/>
    </source>
</evidence>
<dbReference type="EMBL" id="CP080627">
    <property type="protein sequence ID" value="UYV17979.1"/>
    <property type="molecule type" value="Genomic_DNA"/>
</dbReference>
<feature type="signal peptide" evidence="1">
    <location>
        <begin position="1"/>
        <end position="20"/>
    </location>
</feature>
<organism evidence="2 3">
    <name type="scientific">Halomonas qaidamensis</name>
    <dbReference type="NCBI Taxonomy" id="2866211"/>
    <lineage>
        <taxon>Bacteria</taxon>
        <taxon>Pseudomonadati</taxon>
        <taxon>Pseudomonadota</taxon>
        <taxon>Gammaproteobacteria</taxon>
        <taxon>Oceanospirillales</taxon>
        <taxon>Halomonadaceae</taxon>
        <taxon>Halomonas</taxon>
    </lineage>
</organism>
<name>A0ABY6JLQ6_9GAMM</name>
<proteinExistence type="predicted"/>
<protein>
    <recommendedName>
        <fullName evidence="4">Lipoprotein</fullName>
    </recommendedName>
</protein>
<dbReference type="Proteomes" id="UP001163082">
    <property type="component" value="Chromosome"/>
</dbReference>
<keyword evidence="3" id="KW-1185">Reference proteome</keyword>
<reference evidence="2 3" key="1">
    <citation type="journal article" date="2022" name="Antonie Van Leeuwenhoek">
        <title>Whole genome sequencing of the halophilic Halomonas qaidamensis XH36, a novel species strain with high ectoine production.</title>
        <authorList>
            <person name="Zhang T."/>
            <person name="Cui T."/>
            <person name="Cao Y."/>
            <person name="Li Y."/>
            <person name="Li F."/>
            <person name="Zhu D."/>
            <person name="Xing J."/>
        </authorList>
    </citation>
    <scope>NUCLEOTIDE SEQUENCE [LARGE SCALE GENOMIC DNA]</scope>
    <source>
        <strain evidence="2 3">XH36</strain>
    </source>
</reference>
<dbReference type="PROSITE" id="PS51257">
    <property type="entry name" value="PROKAR_LIPOPROTEIN"/>
    <property type="match status" value="1"/>
</dbReference>
<gene>
    <name evidence="2" type="ORF">K1Y77_10780</name>
</gene>